<gene>
    <name evidence="2" type="ORF">METZ01_LOCUS171669</name>
</gene>
<dbReference type="Pfam" id="PF09917">
    <property type="entry name" value="DUF2147"/>
    <property type="match status" value="1"/>
</dbReference>
<dbReference type="Gene3D" id="2.40.128.520">
    <property type="match status" value="1"/>
</dbReference>
<organism evidence="2">
    <name type="scientific">marine metagenome</name>
    <dbReference type="NCBI Taxonomy" id="408172"/>
    <lineage>
        <taxon>unclassified sequences</taxon>
        <taxon>metagenomes</taxon>
        <taxon>ecological metagenomes</taxon>
    </lineage>
</organism>
<reference evidence="2" key="1">
    <citation type="submission" date="2018-05" db="EMBL/GenBank/DDBJ databases">
        <authorList>
            <person name="Lanie J.A."/>
            <person name="Ng W.-L."/>
            <person name="Kazmierczak K.M."/>
            <person name="Andrzejewski T.M."/>
            <person name="Davidsen T.M."/>
            <person name="Wayne K.J."/>
            <person name="Tettelin H."/>
            <person name="Glass J.I."/>
            <person name="Rusch D."/>
            <person name="Podicherti R."/>
            <person name="Tsui H.-C.T."/>
            <person name="Winkler M.E."/>
        </authorList>
    </citation>
    <scope>NUCLEOTIDE SEQUENCE</scope>
</reference>
<evidence type="ECO:0000259" key="1">
    <source>
        <dbReference type="Pfam" id="PF09917"/>
    </source>
</evidence>
<name>A0A382BYB5_9ZZZZ</name>
<dbReference type="PANTHER" id="PTHR36919:SF2">
    <property type="entry name" value="BLL6627 PROTEIN"/>
    <property type="match status" value="1"/>
</dbReference>
<dbReference type="EMBL" id="UINC01031956">
    <property type="protein sequence ID" value="SVB18815.1"/>
    <property type="molecule type" value="Genomic_DNA"/>
</dbReference>
<sequence length="145" mass="16472">MRRIVVMVLLAGIAGIPFHTKADDLPGQIVGVWDTGDGAHVEIYEREGKMHGKFVWFYDEPPAGGLDMNNPDPELRDRPLVGTDLIRSFEFLNRKWKNGRIYNPENGKQYKADLELRDGVLKVRGWIGIRLLGRTVEWTRIEGGA</sequence>
<accession>A0A382BYB5</accession>
<protein>
    <recommendedName>
        <fullName evidence="1">DUF2147 domain-containing protein</fullName>
    </recommendedName>
</protein>
<dbReference type="InterPro" id="IPR019223">
    <property type="entry name" value="DUF2147"/>
</dbReference>
<dbReference type="AlphaFoldDB" id="A0A382BYB5"/>
<feature type="domain" description="DUF2147" evidence="1">
    <location>
        <begin position="31"/>
        <end position="140"/>
    </location>
</feature>
<evidence type="ECO:0000313" key="2">
    <source>
        <dbReference type="EMBL" id="SVB18815.1"/>
    </source>
</evidence>
<proteinExistence type="predicted"/>
<dbReference type="PANTHER" id="PTHR36919">
    <property type="entry name" value="BLR1215 PROTEIN"/>
    <property type="match status" value="1"/>
</dbReference>